<keyword evidence="4" id="KW-1185">Reference proteome</keyword>
<dbReference type="Proteomes" id="UP000192359">
    <property type="component" value="Unassembled WGS sequence"/>
</dbReference>
<dbReference type="Pfam" id="PF01546">
    <property type="entry name" value="Peptidase_M20"/>
    <property type="match status" value="1"/>
</dbReference>
<dbReference type="PANTHER" id="PTHR11014">
    <property type="entry name" value="PEPTIDASE M20 FAMILY MEMBER"/>
    <property type="match status" value="1"/>
</dbReference>
<evidence type="ECO:0000256" key="1">
    <source>
        <dbReference type="PIRSR" id="PIRSR005962-1"/>
    </source>
</evidence>
<dbReference type="AlphaFoldDB" id="A0A1Y1RN19"/>
<feature type="binding site" evidence="1">
    <location>
        <position position="123"/>
    </location>
    <ligand>
        <name>Mn(2+)</name>
        <dbReference type="ChEBI" id="CHEBI:29035"/>
        <label>2</label>
    </ligand>
</feature>
<dbReference type="InterPro" id="IPR017439">
    <property type="entry name" value="Amidohydrolase"/>
</dbReference>
<organism evidence="3 4">
    <name type="scientific">Rothia nasimurium</name>
    <dbReference type="NCBI Taxonomy" id="85336"/>
    <lineage>
        <taxon>Bacteria</taxon>
        <taxon>Bacillati</taxon>
        <taxon>Actinomycetota</taxon>
        <taxon>Actinomycetes</taxon>
        <taxon>Micrococcales</taxon>
        <taxon>Micrococcaceae</taxon>
        <taxon>Rothia</taxon>
    </lineage>
</organism>
<feature type="binding site" evidence="1">
    <location>
        <position position="121"/>
    </location>
    <ligand>
        <name>Mn(2+)</name>
        <dbReference type="ChEBI" id="CHEBI:29035"/>
        <label>2</label>
    </ligand>
</feature>
<feature type="binding site" evidence="1">
    <location>
        <position position="400"/>
    </location>
    <ligand>
        <name>Mn(2+)</name>
        <dbReference type="ChEBI" id="CHEBI:29035"/>
        <label>2</label>
    </ligand>
</feature>
<dbReference type="NCBIfam" id="TIGR01891">
    <property type="entry name" value="amidohydrolases"/>
    <property type="match status" value="1"/>
</dbReference>
<dbReference type="InterPro" id="IPR011650">
    <property type="entry name" value="Peptidase_M20_dimer"/>
</dbReference>
<feature type="binding site" evidence="1">
    <location>
        <position position="190"/>
    </location>
    <ligand>
        <name>Mn(2+)</name>
        <dbReference type="ChEBI" id="CHEBI:29035"/>
        <label>2</label>
    </ligand>
</feature>
<dbReference type="SUPFAM" id="SSF53187">
    <property type="entry name" value="Zn-dependent exopeptidases"/>
    <property type="match status" value="1"/>
</dbReference>
<dbReference type="GO" id="GO:0046872">
    <property type="term" value="F:metal ion binding"/>
    <property type="evidence" value="ECO:0007669"/>
    <property type="project" value="UniProtKB-KW"/>
</dbReference>
<dbReference type="PANTHER" id="PTHR11014:SF63">
    <property type="entry name" value="METALLOPEPTIDASE, PUTATIVE (AFU_ORTHOLOGUE AFUA_6G09600)-RELATED"/>
    <property type="match status" value="1"/>
</dbReference>
<dbReference type="OrthoDB" id="9777385at2"/>
<evidence type="ECO:0000259" key="2">
    <source>
        <dbReference type="Pfam" id="PF07687"/>
    </source>
</evidence>
<keyword evidence="3" id="KW-0378">Hydrolase</keyword>
<accession>A0A1Y1RN19</accession>
<dbReference type="RefSeq" id="WP_083093454.1">
    <property type="nucleotide sequence ID" value="NZ_LXWF01000043.1"/>
</dbReference>
<dbReference type="SUPFAM" id="SSF55031">
    <property type="entry name" value="Bacterial exopeptidase dimerisation domain"/>
    <property type="match status" value="1"/>
</dbReference>
<evidence type="ECO:0000313" key="3">
    <source>
        <dbReference type="EMBL" id="ORC15518.1"/>
    </source>
</evidence>
<dbReference type="GO" id="GO:0016787">
    <property type="term" value="F:hydrolase activity"/>
    <property type="evidence" value="ECO:0007669"/>
    <property type="project" value="UniProtKB-KW"/>
</dbReference>
<protein>
    <submittedName>
        <fullName evidence="3">Hydrolase</fullName>
    </submittedName>
</protein>
<feature type="binding site" evidence="1">
    <location>
        <position position="157"/>
    </location>
    <ligand>
        <name>Mn(2+)</name>
        <dbReference type="ChEBI" id="CHEBI:29035"/>
        <label>2</label>
    </ligand>
</feature>
<comment type="caution">
    <text evidence="3">The sequence shown here is derived from an EMBL/GenBank/DDBJ whole genome shotgun (WGS) entry which is preliminary data.</text>
</comment>
<comment type="cofactor">
    <cofactor evidence="1">
        <name>Mn(2+)</name>
        <dbReference type="ChEBI" id="CHEBI:29035"/>
    </cofactor>
    <text evidence="1">The Mn(2+) ion enhances activity.</text>
</comment>
<dbReference type="InterPro" id="IPR002933">
    <property type="entry name" value="Peptidase_M20"/>
</dbReference>
<gene>
    <name evidence="3" type="ORF">A7979_07240</name>
</gene>
<dbReference type="Pfam" id="PF07687">
    <property type="entry name" value="M20_dimer"/>
    <property type="match status" value="1"/>
</dbReference>
<evidence type="ECO:0000313" key="4">
    <source>
        <dbReference type="Proteomes" id="UP000192359"/>
    </source>
</evidence>
<keyword evidence="1" id="KW-0464">Manganese</keyword>
<dbReference type="PIRSF" id="PIRSF005962">
    <property type="entry name" value="Pept_M20D_amidohydro"/>
    <property type="match status" value="1"/>
</dbReference>
<keyword evidence="1" id="KW-0479">Metal-binding</keyword>
<dbReference type="InterPro" id="IPR036264">
    <property type="entry name" value="Bact_exopeptidase_dim_dom"/>
</dbReference>
<reference evidence="3 4" key="1">
    <citation type="submission" date="2016-05" db="EMBL/GenBank/DDBJ databases">
        <title>Draft genome sequence of a porcine commensal Rothia nasimurium.</title>
        <authorList>
            <person name="Gaiser R.A."/>
            <person name="Van Baarlen P."/>
            <person name="Wells J.M."/>
        </authorList>
    </citation>
    <scope>NUCLEOTIDE SEQUENCE [LARGE SCALE GENOMIC DNA]</scope>
    <source>
        <strain evidence="3 4">PT-32</strain>
    </source>
</reference>
<dbReference type="EMBL" id="LXWF01000043">
    <property type="protein sequence ID" value="ORC15518.1"/>
    <property type="molecule type" value="Genomic_DNA"/>
</dbReference>
<dbReference type="Gene3D" id="3.30.70.360">
    <property type="match status" value="1"/>
</dbReference>
<proteinExistence type="predicted"/>
<name>A0A1Y1RN19_9MICC</name>
<dbReference type="Gene3D" id="3.40.630.10">
    <property type="entry name" value="Zn peptidases"/>
    <property type="match status" value="1"/>
</dbReference>
<feature type="domain" description="Peptidase M20 dimerisation" evidence="2">
    <location>
        <begin position="212"/>
        <end position="307"/>
    </location>
</feature>
<sequence length="431" mass="46359">MSDQQLLNDLYATAARNEKDAITWRHHLHQHPELSNRETKTAAYIVERLKDMGFADTDIQQNIGGTGIIATLRGGAPSEKAVLLRADMDGLPVKEETDLPYASEAVDEKYPGGPFPVAHACGHDCHVAMLLGAARAFTEHREELAGTIFFVFQPAEEGAPVEEEGGAAYMLTDAAFDSLDPQPTLAFGMHVIPAPSGYVGWSSGVQHASSEMVKITVCGEQVHGSSPWAGRDPMPAAADIISAMGQIYRQIDAKDAFTISIGHVEDQGRFNIIGEKVTLWGTVRCLKDGLMDAVNTKISRTATHIAEAYDCTANVEFLQQIPAVVNAPETVEVLRPALESAAADPDQVFAAPASLGYDDVSEFINRYTGMYALLGVQDVKFGSGAMPEPVDGGRGFAPNHSPRFYANDEALITGVRMHLAVALAHLETAQD</sequence>